<dbReference type="InterPro" id="IPR036397">
    <property type="entry name" value="RNaseH_sf"/>
</dbReference>
<dbReference type="Proteomes" id="UP001201240">
    <property type="component" value="Unassembled WGS sequence"/>
</dbReference>
<accession>A0AAP9ABJ6</accession>
<dbReference type="Gene3D" id="3.30.420.10">
    <property type="entry name" value="Ribonuclease H-like superfamily/Ribonuclease H"/>
    <property type="match status" value="1"/>
</dbReference>
<dbReference type="RefSeq" id="WP_004025949.1">
    <property type="nucleotide sequence ID" value="NZ_CP039963.1"/>
</dbReference>
<dbReference type="GeneID" id="93848607"/>
<dbReference type="InterPro" id="IPR012337">
    <property type="entry name" value="RNaseH-like_sf"/>
</dbReference>
<evidence type="ECO:0000313" key="1">
    <source>
        <dbReference type="EMBL" id="MCF1348801.1"/>
    </source>
</evidence>
<dbReference type="SUPFAM" id="SSF53098">
    <property type="entry name" value="Ribonuclease H-like"/>
    <property type="match status" value="1"/>
</dbReference>
<gene>
    <name evidence="2" type="ORF">FJM05_00590</name>
    <name evidence="1" type="ORF">LH652_00595</name>
</gene>
<dbReference type="GO" id="GO:0003676">
    <property type="term" value="F:nucleic acid binding"/>
    <property type="evidence" value="ECO:0007669"/>
    <property type="project" value="InterPro"/>
</dbReference>
<protein>
    <submittedName>
        <fullName evidence="2">3'-5' exonuclease</fullName>
    </submittedName>
</protein>
<dbReference type="EMBL" id="CP041200">
    <property type="protein sequence ID" value="QDI64705.1"/>
    <property type="molecule type" value="Genomic_DNA"/>
</dbReference>
<proteinExistence type="predicted"/>
<dbReference type="Proteomes" id="UP000318231">
    <property type="component" value="Chromosome"/>
</dbReference>
<evidence type="ECO:0000313" key="3">
    <source>
        <dbReference type="Proteomes" id="UP000318231"/>
    </source>
</evidence>
<keyword evidence="2" id="KW-0378">Hydrolase</keyword>
<dbReference type="CDD" id="cd06127">
    <property type="entry name" value="DEDDh"/>
    <property type="match status" value="1"/>
</dbReference>
<dbReference type="AlphaFoldDB" id="A0AAP9ABJ6"/>
<keyword evidence="2" id="KW-0540">Nuclease</keyword>
<evidence type="ECO:0000313" key="2">
    <source>
        <dbReference type="EMBL" id="QDI64705.1"/>
    </source>
</evidence>
<dbReference type="EMBL" id="JAJBIS010000001">
    <property type="protein sequence ID" value="MCF1348801.1"/>
    <property type="molecule type" value="Genomic_DNA"/>
</dbReference>
<keyword evidence="2" id="KW-0269">Exonuclease</keyword>
<organism evidence="2 3">
    <name type="scientific">Ureaplasma urealyticum</name>
    <name type="common">Ureaplasma urealyticum biotype 2</name>
    <dbReference type="NCBI Taxonomy" id="2130"/>
    <lineage>
        <taxon>Bacteria</taxon>
        <taxon>Bacillati</taxon>
        <taxon>Mycoplasmatota</taxon>
        <taxon>Mycoplasmoidales</taxon>
        <taxon>Mycoplasmoidaceae</taxon>
        <taxon>Ureaplasma</taxon>
    </lineage>
</organism>
<sequence length="376" mass="44924">MRTYDSISEISEDKDLVFVDIEATDNKGDQRIIQFSGYRLNIKKNKIRRFNKKFNPDQEINSRIKTLLNFNKNFNNIEQMPKLDQKWAKEIYNFVKNAIVVTFTDFDIKKMHQLFSHYEFDLEKIIYFDIYKFFEKKLHTNAVPSLFSLGILSGIKIDFFKLHNALYDAFILKEIFLHIRYKTNEELYEMYSYYQFLPKIINSSYFITNEQEKNKGIIKKEVKYVMYIKEFDFTDKFDLNFVVYKKNHHFYSKPIYDSSLELQTISSAIDEHSSPKVQLANTFFEYLSKSAVFSMKKLGIKQSEKFLKFYKTHTNKRKIIKVLSLNLKKEIKPENFVIKAQVICETLSKNEAIHPFVQEYLKAFSDISSQENENNN</sequence>
<name>A0AAP9ABJ6_UREUR</name>
<dbReference type="GO" id="GO:0004527">
    <property type="term" value="F:exonuclease activity"/>
    <property type="evidence" value="ECO:0007669"/>
    <property type="project" value="UniProtKB-KW"/>
</dbReference>
<reference evidence="2 3" key="1">
    <citation type="submission" date="2019-07" db="EMBL/GenBank/DDBJ databases">
        <title>Comparative genomics of three clinical Ureaplasma species: analysis of their core genomes and virulence factors.</title>
        <authorList>
            <person name="Yang T."/>
            <person name="Zhang Y."/>
            <person name="Li X."/>
            <person name="Kong Y."/>
            <person name="Yu H."/>
            <person name="Ruan Z."/>
            <person name="Xie X."/>
            <person name="Zhang J."/>
        </authorList>
    </citation>
    <scope>NUCLEOTIDE SEQUENCE [LARGE SCALE GENOMIC DNA]</scope>
    <source>
        <strain evidence="2 3">132</strain>
    </source>
</reference>
<reference evidence="1 4" key="2">
    <citation type="submission" date="2021-10" db="EMBL/GenBank/DDBJ databases">
        <title>Sequencing the mobilome of antimicrobial resistant bacterial isolates spanning a range of GC content: The potential of a sustainable low cost, low infrastructure approach for surveillance with Oxford Nanopore sequencing.</title>
        <authorList>
            <person name="Sands K."/>
        </authorList>
    </citation>
    <scope>NUCLEOTIDE SEQUENCE [LARGE SCALE GENOMIC DNA]</scope>
    <source>
        <strain evidence="1 4">MIN-202</strain>
    </source>
</reference>
<evidence type="ECO:0000313" key="4">
    <source>
        <dbReference type="Proteomes" id="UP001201240"/>
    </source>
</evidence>